<proteinExistence type="predicted"/>
<protein>
    <submittedName>
        <fullName evidence="9">ABC transporter permease</fullName>
    </submittedName>
</protein>
<dbReference type="AlphaFoldDB" id="A0A2V2MU19"/>
<evidence type="ECO:0000256" key="5">
    <source>
        <dbReference type="ARBA" id="ARBA00023136"/>
    </source>
</evidence>
<organism evidence="9 10">
    <name type="scientific">Methanospirillum lacunae</name>
    <dbReference type="NCBI Taxonomy" id="668570"/>
    <lineage>
        <taxon>Archaea</taxon>
        <taxon>Methanobacteriati</taxon>
        <taxon>Methanobacteriota</taxon>
        <taxon>Stenosarchaea group</taxon>
        <taxon>Methanomicrobia</taxon>
        <taxon>Methanomicrobiales</taxon>
        <taxon>Methanospirillaceae</taxon>
        <taxon>Methanospirillum</taxon>
    </lineage>
</organism>
<dbReference type="GeneID" id="97550080"/>
<accession>A0A2V2MU19</accession>
<evidence type="ECO:0000256" key="1">
    <source>
        <dbReference type="ARBA" id="ARBA00004651"/>
    </source>
</evidence>
<dbReference type="PANTHER" id="PTHR30489:SF0">
    <property type="entry name" value="LIPOPROTEIN-RELEASING SYSTEM TRANSMEMBRANE PROTEIN LOLE"/>
    <property type="match status" value="1"/>
</dbReference>
<evidence type="ECO:0000256" key="3">
    <source>
        <dbReference type="ARBA" id="ARBA00022692"/>
    </source>
</evidence>
<feature type="domain" description="MacB-like periplasmic core" evidence="8">
    <location>
        <begin position="27"/>
        <end position="244"/>
    </location>
</feature>
<comment type="caution">
    <text evidence="9">The sequence shown here is derived from an EMBL/GenBank/DDBJ whole genome shotgun (WGS) entry which is preliminary data.</text>
</comment>
<keyword evidence="4 6" id="KW-1133">Transmembrane helix</keyword>
<evidence type="ECO:0000313" key="10">
    <source>
        <dbReference type="Proteomes" id="UP000245657"/>
    </source>
</evidence>
<keyword evidence="10" id="KW-1185">Reference proteome</keyword>
<feature type="transmembrane region" description="Helical" evidence="6">
    <location>
        <begin position="373"/>
        <end position="392"/>
    </location>
</feature>
<feature type="transmembrane region" description="Helical" evidence="6">
    <location>
        <begin position="25"/>
        <end position="50"/>
    </location>
</feature>
<evidence type="ECO:0000256" key="2">
    <source>
        <dbReference type="ARBA" id="ARBA00022475"/>
    </source>
</evidence>
<evidence type="ECO:0000256" key="6">
    <source>
        <dbReference type="SAM" id="Phobius"/>
    </source>
</evidence>
<dbReference type="PANTHER" id="PTHR30489">
    <property type="entry name" value="LIPOPROTEIN-RELEASING SYSTEM TRANSMEMBRANE PROTEIN LOLE"/>
    <property type="match status" value="1"/>
</dbReference>
<dbReference type="EMBL" id="QGMY01000018">
    <property type="protein sequence ID" value="PWR69820.1"/>
    <property type="molecule type" value="Genomic_DNA"/>
</dbReference>
<feature type="transmembrane region" description="Helical" evidence="6">
    <location>
        <begin position="273"/>
        <end position="296"/>
    </location>
</feature>
<name>A0A2V2MU19_9EURY</name>
<sequence>MSLQHLKVSFFLAIRGLSRGSRGSLYLSILIIAMVFTNMIFMSSIIMGVIKNSERSIIEYQTGNILVETKDNEQYIEDVSSLLDKLNRIPGVIRASAHYSMGATLKNEGNRIGGTVTAIRPDDERMVTGTWKKMKEGEYLSDGETGEVIIGIQTAGHKDKNEDMGSSLGYVRTGDPVTIEYTNGVTREYRVKGIFETRSYQADMDVFVTWNEMESVLGHPIDRSTGLIIKTSPDLPEAQVKQTILRFGVQEKVKTWQDLLEEAFGRAIQSFSIINSVTVIVSLVIAIVVLFIVIMIKTLNSRRQIGVLKAIGVEKSIIINNYLFQVLLLTTAGTILGVCIVEGMVGLLTLYPIKFPDGDVTPYASASDLITNTILLYIAAAIAGYIPAWRVASEDIMTAMRA</sequence>
<comment type="subcellular location">
    <subcellularLocation>
        <location evidence="1">Cell membrane</location>
        <topology evidence="1">Multi-pass membrane protein</topology>
    </subcellularLocation>
</comment>
<feature type="transmembrane region" description="Helical" evidence="6">
    <location>
        <begin position="326"/>
        <end position="353"/>
    </location>
</feature>
<dbReference type="Proteomes" id="UP000245657">
    <property type="component" value="Unassembled WGS sequence"/>
</dbReference>
<gene>
    <name evidence="9" type="ORF">DK846_16725</name>
</gene>
<dbReference type="InterPro" id="IPR003838">
    <property type="entry name" value="ABC3_permease_C"/>
</dbReference>
<evidence type="ECO:0000313" key="9">
    <source>
        <dbReference type="EMBL" id="PWR69820.1"/>
    </source>
</evidence>
<dbReference type="InterPro" id="IPR051447">
    <property type="entry name" value="Lipoprotein-release_system"/>
</dbReference>
<evidence type="ECO:0000259" key="8">
    <source>
        <dbReference type="Pfam" id="PF12704"/>
    </source>
</evidence>
<feature type="domain" description="ABC3 transporter permease C-terminal" evidence="7">
    <location>
        <begin position="278"/>
        <end position="394"/>
    </location>
</feature>
<dbReference type="InterPro" id="IPR025857">
    <property type="entry name" value="MacB_PCD"/>
</dbReference>
<dbReference type="GO" id="GO:0098797">
    <property type="term" value="C:plasma membrane protein complex"/>
    <property type="evidence" value="ECO:0007669"/>
    <property type="project" value="TreeGrafter"/>
</dbReference>
<evidence type="ECO:0000259" key="7">
    <source>
        <dbReference type="Pfam" id="PF02687"/>
    </source>
</evidence>
<dbReference type="GO" id="GO:0044874">
    <property type="term" value="P:lipoprotein localization to outer membrane"/>
    <property type="evidence" value="ECO:0007669"/>
    <property type="project" value="TreeGrafter"/>
</dbReference>
<dbReference type="Pfam" id="PF12704">
    <property type="entry name" value="MacB_PCD"/>
    <property type="match status" value="1"/>
</dbReference>
<keyword evidence="3 6" id="KW-0812">Transmembrane</keyword>
<keyword evidence="5 6" id="KW-0472">Membrane</keyword>
<dbReference type="Pfam" id="PF02687">
    <property type="entry name" value="FtsX"/>
    <property type="match status" value="1"/>
</dbReference>
<keyword evidence="2" id="KW-1003">Cell membrane</keyword>
<dbReference type="RefSeq" id="WP_109970144.1">
    <property type="nucleotide sequence ID" value="NZ_CP176093.1"/>
</dbReference>
<dbReference type="OrthoDB" id="116846at2157"/>
<evidence type="ECO:0000256" key="4">
    <source>
        <dbReference type="ARBA" id="ARBA00022989"/>
    </source>
</evidence>
<reference evidence="9 10" key="1">
    <citation type="submission" date="2018-05" db="EMBL/GenBank/DDBJ databases">
        <title>Draft genome of Methanospirillum lacunae Ki8-1.</title>
        <authorList>
            <person name="Dueholm M.S."/>
            <person name="Nielsen P.H."/>
            <person name="Bakmann L.F."/>
            <person name="Otzen D.E."/>
        </authorList>
    </citation>
    <scope>NUCLEOTIDE SEQUENCE [LARGE SCALE GENOMIC DNA]</scope>
    <source>
        <strain evidence="9 10">Ki8-1</strain>
    </source>
</reference>